<feature type="region of interest" description="Disordered" evidence="6">
    <location>
        <begin position="1"/>
        <end position="24"/>
    </location>
</feature>
<dbReference type="GO" id="GO:0005634">
    <property type="term" value="C:nucleus"/>
    <property type="evidence" value="ECO:0007669"/>
    <property type="project" value="TreeGrafter"/>
</dbReference>
<evidence type="ECO:0000256" key="4">
    <source>
        <dbReference type="ARBA" id="ARBA00022833"/>
    </source>
</evidence>
<feature type="region of interest" description="Disordered" evidence="6">
    <location>
        <begin position="186"/>
        <end position="205"/>
    </location>
</feature>
<accession>A0A1S3I4V3</accession>
<dbReference type="PANTHER" id="PTHR24408:SF58">
    <property type="entry name" value="TRANSCRIPTION FACTOR (TFIIIA), PUTATIVE (AFU_ORTHOLOGUE AFUA_1G05150)-RELATED"/>
    <property type="match status" value="1"/>
</dbReference>
<dbReference type="PANTHER" id="PTHR24408">
    <property type="entry name" value="ZINC FINGER PROTEIN"/>
    <property type="match status" value="1"/>
</dbReference>
<reference evidence="9 10" key="1">
    <citation type="submission" date="2025-04" db="UniProtKB">
        <authorList>
            <consortium name="RefSeq"/>
        </authorList>
    </citation>
    <scope>IDENTIFICATION</scope>
    <source>
        <tissue evidence="9 10">Gonads</tissue>
    </source>
</reference>
<feature type="domain" description="C2H2-type" evidence="7">
    <location>
        <begin position="316"/>
        <end position="343"/>
    </location>
</feature>
<evidence type="ECO:0000259" key="7">
    <source>
        <dbReference type="PROSITE" id="PS50157"/>
    </source>
</evidence>
<evidence type="ECO:0000256" key="2">
    <source>
        <dbReference type="ARBA" id="ARBA00022737"/>
    </source>
</evidence>
<feature type="domain" description="C2H2-type" evidence="7">
    <location>
        <begin position="426"/>
        <end position="455"/>
    </location>
</feature>
<feature type="region of interest" description="Disordered" evidence="6">
    <location>
        <begin position="133"/>
        <end position="175"/>
    </location>
</feature>
<evidence type="ECO:0000313" key="9">
    <source>
        <dbReference type="RefSeq" id="XP_013393253.2"/>
    </source>
</evidence>
<keyword evidence="3 5" id="KW-0863">Zinc-finger</keyword>
<dbReference type="Gene3D" id="3.30.160.60">
    <property type="entry name" value="Classic Zinc Finger"/>
    <property type="match status" value="5"/>
</dbReference>
<feature type="region of interest" description="Disordered" evidence="6">
    <location>
        <begin position="100"/>
        <end position="120"/>
    </location>
</feature>
<proteinExistence type="predicted"/>
<dbReference type="FunFam" id="3.30.160.60:FF:000624">
    <property type="entry name" value="zinc finger protein 697"/>
    <property type="match status" value="1"/>
</dbReference>
<dbReference type="RefSeq" id="XP_013393253.2">
    <property type="nucleotide sequence ID" value="XM_013537799.2"/>
</dbReference>
<keyword evidence="2" id="KW-0677">Repeat</keyword>
<dbReference type="RefSeq" id="XP_013393254.2">
    <property type="nucleotide sequence ID" value="XM_013537800.2"/>
</dbReference>
<dbReference type="KEGG" id="lak:106160980"/>
<dbReference type="OrthoDB" id="6077919at2759"/>
<dbReference type="GO" id="GO:0008270">
    <property type="term" value="F:zinc ion binding"/>
    <property type="evidence" value="ECO:0007669"/>
    <property type="project" value="UniProtKB-KW"/>
</dbReference>
<feature type="domain" description="C2H2-type" evidence="7">
    <location>
        <begin position="344"/>
        <end position="366"/>
    </location>
</feature>
<dbReference type="Proteomes" id="UP000085678">
    <property type="component" value="Unplaced"/>
</dbReference>
<sequence>MDHPDEQEVESDENTNQNLEETGNLVEDVTDISVATDELKCGRCLKVFRDILTFLEHKSDYLSSSSRYHCELCTQKFTRHFTLVQHYKKQHKISRFYHRGEGTKKAANKEATRNEGNNRTELKQAGHEFDMVPNADSDNTETGGNAGQDNTNIGGSTDQDKIVTEGGQEGEENSKTIHVQIVVQDSCETEHDSAPAEGSQVENQDMDTDTDCDFNFILSYQKLKGYTDEYSKMFLKCLHCQYKTVSKSALVKHFMGNHREALEINQKVDRDILDGTDREKIISLRVFNESYDSLTKTVKSKRRNRNIEKQDLPGIFPCDQCEKVFGRLRYLRNHLKTHRTERSFVCDQCGKGFTTLTYLNTHKRVHRERIFKCNQCDFTSKVNAAIHAHRQFHSQGSVLCDICGYAYTDKPTLAKHKRVHDLNRPFACTFPGCTWRFNTDVMCKAHIRAHTSDGKFRCRFCGYVFRHKHHLQRHESRMHGVNHDSQKQHQRSQDIMAVTEVIDTQEEVTSSQPMNLIINTDGDHLPLQTQQFVVTADSQGAPITYVGSDSQGAAITYEAADLYQALLQSTTETHSGEHTKTIFVPSSEGVTRTILVPQSEGNQIVFQQE</sequence>
<dbReference type="InterPro" id="IPR013087">
    <property type="entry name" value="Znf_C2H2_type"/>
</dbReference>
<organism evidence="8 9">
    <name type="scientific">Lingula anatina</name>
    <name type="common">Brachiopod</name>
    <name type="synonym">Lingula unguis</name>
    <dbReference type="NCBI Taxonomy" id="7574"/>
    <lineage>
        <taxon>Eukaryota</taxon>
        <taxon>Metazoa</taxon>
        <taxon>Spiralia</taxon>
        <taxon>Lophotrochozoa</taxon>
        <taxon>Brachiopoda</taxon>
        <taxon>Linguliformea</taxon>
        <taxon>Lingulata</taxon>
        <taxon>Lingulida</taxon>
        <taxon>Linguloidea</taxon>
        <taxon>Lingulidae</taxon>
        <taxon>Lingula</taxon>
    </lineage>
</organism>
<evidence type="ECO:0000313" key="10">
    <source>
        <dbReference type="RefSeq" id="XP_013393254.2"/>
    </source>
</evidence>
<name>A0A1S3I4V3_LINAN</name>
<dbReference type="GeneID" id="106160980"/>
<evidence type="ECO:0000256" key="5">
    <source>
        <dbReference type="PROSITE-ProRule" id="PRU00042"/>
    </source>
</evidence>
<gene>
    <name evidence="9 10" type="primary">LOC106160980</name>
</gene>
<evidence type="ECO:0000313" key="8">
    <source>
        <dbReference type="Proteomes" id="UP000085678"/>
    </source>
</evidence>
<dbReference type="SMART" id="SM00355">
    <property type="entry name" value="ZnF_C2H2"/>
    <property type="match status" value="9"/>
</dbReference>
<dbReference type="GO" id="GO:0000981">
    <property type="term" value="F:DNA-binding transcription factor activity, RNA polymerase II-specific"/>
    <property type="evidence" value="ECO:0007669"/>
    <property type="project" value="TreeGrafter"/>
</dbReference>
<dbReference type="PROSITE" id="PS50157">
    <property type="entry name" value="ZINC_FINGER_C2H2_2"/>
    <property type="match status" value="6"/>
</dbReference>
<dbReference type="InterPro" id="IPR036236">
    <property type="entry name" value="Znf_C2H2_sf"/>
</dbReference>
<feature type="domain" description="C2H2-type" evidence="7">
    <location>
        <begin position="456"/>
        <end position="488"/>
    </location>
</feature>
<protein>
    <submittedName>
        <fullName evidence="9 10">Zinc finger protein 62 homolog</fullName>
    </submittedName>
</protein>
<dbReference type="Pfam" id="PF13912">
    <property type="entry name" value="zf-C2H2_6"/>
    <property type="match status" value="2"/>
</dbReference>
<keyword evidence="8" id="KW-1185">Reference proteome</keyword>
<dbReference type="SUPFAM" id="SSF57667">
    <property type="entry name" value="beta-beta-alpha zinc fingers"/>
    <property type="match status" value="3"/>
</dbReference>
<keyword evidence="1" id="KW-0479">Metal-binding</keyword>
<feature type="compositionally biased region" description="Polar residues" evidence="6">
    <location>
        <begin position="136"/>
        <end position="157"/>
    </location>
</feature>
<feature type="domain" description="C2H2-type" evidence="7">
    <location>
        <begin position="398"/>
        <end position="425"/>
    </location>
</feature>
<evidence type="ECO:0000256" key="1">
    <source>
        <dbReference type="ARBA" id="ARBA00022723"/>
    </source>
</evidence>
<feature type="domain" description="C2H2-type" evidence="7">
    <location>
        <begin position="68"/>
        <end position="96"/>
    </location>
</feature>
<evidence type="ECO:0000256" key="3">
    <source>
        <dbReference type="ARBA" id="ARBA00022771"/>
    </source>
</evidence>
<evidence type="ECO:0000256" key="6">
    <source>
        <dbReference type="SAM" id="MobiDB-lite"/>
    </source>
</evidence>
<dbReference type="PROSITE" id="PS00028">
    <property type="entry name" value="ZINC_FINGER_C2H2_1"/>
    <property type="match status" value="5"/>
</dbReference>
<keyword evidence="4" id="KW-0862">Zinc</keyword>
<dbReference type="GO" id="GO:0043565">
    <property type="term" value="F:sequence-specific DNA binding"/>
    <property type="evidence" value="ECO:0007669"/>
    <property type="project" value="TreeGrafter"/>
</dbReference>
<dbReference type="Pfam" id="PF00096">
    <property type="entry name" value="zf-C2H2"/>
    <property type="match status" value="1"/>
</dbReference>
<dbReference type="AlphaFoldDB" id="A0A1S3I4V3"/>